<feature type="compositionally biased region" description="Basic and acidic residues" evidence="8">
    <location>
        <begin position="65"/>
        <end position="74"/>
    </location>
</feature>
<dbReference type="GO" id="GO:0016705">
    <property type="term" value="F:oxidoreductase activity, acting on paired donors, with incorporation or reduction of molecular oxygen"/>
    <property type="evidence" value="ECO:0007669"/>
    <property type="project" value="InterPro"/>
</dbReference>
<comment type="cofactor">
    <cofactor evidence="7">
        <name>heme</name>
        <dbReference type="ChEBI" id="CHEBI:30413"/>
    </cofactor>
</comment>
<dbReference type="InterPro" id="IPR001128">
    <property type="entry name" value="Cyt_P450"/>
</dbReference>
<dbReference type="Gene3D" id="3.40.630.30">
    <property type="match status" value="1"/>
</dbReference>
<evidence type="ECO:0000256" key="7">
    <source>
        <dbReference type="PIRSR" id="PIRSR602401-1"/>
    </source>
</evidence>
<feature type="domain" description="N-acetyltransferase" evidence="9">
    <location>
        <begin position="146"/>
        <end position="300"/>
    </location>
</feature>
<evidence type="ECO:0000256" key="6">
    <source>
        <dbReference type="ARBA" id="ARBA00023117"/>
    </source>
</evidence>
<feature type="binding site" description="axial binding residue" evidence="7">
    <location>
        <position position="890"/>
    </location>
    <ligand>
        <name>heme</name>
        <dbReference type="ChEBI" id="CHEBI:30413"/>
    </ligand>
    <ligandPart>
        <name>Fe</name>
        <dbReference type="ChEBI" id="CHEBI:18248"/>
    </ligandPart>
</feature>
<evidence type="ECO:0000256" key="3">
    <source>
        <dbReference type="ARBA" id="ARBA00022723"/>
    </source>
</evidence>
<dbReference type="Proteomes" id="UP001054902">
    <property type="component" value="Unassembled WGS sequence"/>
</dbReference>
<protein>
    <submittedName>
        <fullName evidence="10">Acyl-CoA N-acyltransferase</fullName>
    </submittedName>
</protein>
<evidence type="ECO:0000256" key="8">
    <source>
        <dbReference type="SAM" id="MobiDB-lite"/>
    </source>
</evidence>
<dbReference type="GO" id="GO:0016747">
    <property type="term" value="F:acyltransferase activity, transferring groups other than amino-acyl groups"/>
    <property type="evidence" value="ECO:0007669"/>
    <property type="project" value="InterPro"/>
</dbReference>
<keyword evidence="3 7" id="KW-0479">Metal-binding</keyword>
<keyword evidence="7" id="KW-0349">Heme</keyword>
<dbReference type="GO" id="GO:0020037">
    <property type="term" value="F:heme binding"/>
    <property type="evidence" value="ECO:0007669"/>
    <property type="project" value="InterPro"/>
</dbReference>
<dbReference type="GO" id="GO:0006629">
    <property type="term" value="P:lipid metabolic process"/>
    <property type="evidence" value="ECO:0007669"/>
    <property type="project" value="UniProtKB-ARBA"/>
</dbReference>
<feature type="compositionally biased region" description="Basic and acidic residues" evidence="8">
    <location>
        <begin position="111"/>
        <end position="127"/>
    </location>
</feature>
<dbReference type="SUPFAM" id="SSF55729">
    <property type="entry name" value="Acyl-CoA N-acyltransferases (Nat)"/>
    <property type="match status" value="1"/>
</dbReference>
<keyword evidence="11" id="KW-1185">Reference proteome</keyword>
<keyword evidence="6" id="KW-0103">Bromodomain</keyword>
<feature type="compositionally biased region" description="Basic and acidic residues" evidence="8">
    <location>
        <begin position="27"/>
        <end position="49"/>
    </location>
</feature>
<dbReference type="PRINTS" id="PR00385">
    <property type="entry name" value="P450"/>
</dbReference>
<dbReference type="InterPro" id="IPR017972">
    <property type="entry name" value="Cyt_P450_CS"/>
</dbReference>
<feature type="region of interest" description="Disordered" evidence="8">
    <location>
        <begin position="1"/>
        <end position="134"/>
    </location>
</feature>
<feature type="compositionally biased region" description="Acidic residues" evidence="8">
    <location>
        <begin position="75"/>
        <end position="88"/>
    </location>
</feature>
<gene>
    <name evidence="10" type="ORF">CTEN210_16961</name>
</gene>
<dbReference type="Gene3D" id="1.20.920.10">
    <property type="entry name" value="Bromodomain-like"/>
    <property type="match status" value="1"/>
</dbReference>
<feature type="compositionally biased region" description="Acidic residues" evidence="8">
    <location>
        <begin position="17"/>
        <end position="26"/>
    </location>
</feature>
<dbReference type="PANTHER" id="PTHR24296">
    <property type="entry name" value="CYTOCHROME P450"/>
    <property type="match status" value="1"/>
</dbReference>
<evidence type="ECO:0000313" key="11">
    <source>
        <dbReference type="Proteomes" id="UP001054902"/>
    </source>
</evidence>
<sequence>MTQEVEENSKKRKAEGDPEEMEEEQTTSERSKEVTDSSSVEKEGTPKNEESEEAPIEEAKIEEDDSKKEEKKEETMEETNDNVEPEPMEETKDNGEPEPMEQDDNDANADGDDKAVEDNPIEKKESDKDDVEENSYTNMRKCIVQNDGTDDNMVKLIGLKNLFSKQLPKMPKDYIVRLVFDRRHKSLAILSDDPKVKGTDDEIIGGICYRAYHDMRFAEIAFCAVSQAQQVKGYGTKLMNLLKMQAIVEGVEYFITYADNYATGYFKKQGFTRTISMPKSRFHGLIKDYDGGTLMECYVHPAIDYTRIPEMLEAQKEFIMRRIRTVSRSDKVIYPPLPKGWKPMITGHSSRGNEAASKAIAIPGMVEAGWTMADLLASTAAAKDNDRQRNHLKSELLNIVRKIEEQHFAWPFREPVDTNEVKDYLEVFLQWCCFNSKSVIQEKEVVALLVFTFIFLKIWTSVKPLRIDTSTLPGPKHYFFIGYLPDVLKFWGDWPNYTTSQFKRHGKTWGGKLPNIGGVPGGYVYINQVQNIKDVLLDNFDSYEKGDIWQNVLGEVLGTGIFAVDGDVWKFHRKLMSHMFSRKLLKKSAEVTKKKLQQVIKLFQEKTEEGDSFEIDIQDIFFRITFDVTSEVTLGMEDVDSIANEQQDFQKAFDEISSLCQQRFTDPLSSLKRALNITRRERRIKELKCILDEYAYNVIANRKIEDDHTNPNESRKHKSDILTLYLQHAKENSLDLSDSLLRDVLLNIMLAGRDTTACALSWAWYELLRNPNVIEKIVNEVQSICGVGEDADFSYDSMQKLRYTHCVVLEVLRLHPPVTNDPRYAKKDIVLPDGTFLPKGIGIDMCFFAMGRDESIWGQDTLKFRPERFLDEKEPSPFKFPVFSAGPRMCLGRPMAIMNMKLAMSILLTSGFNFEDRNGHSGLYKWSLVQSMKDGFPVAITRNRRCSSSQDDKI</sequence>
<comment type="caution">
    <text evidence="10">The sequence shown here is derived from an EMBL/GenBank/DDBJ whole genome shotgun (WGS) entry which is preliminary data.</text>
</comment>
<dbReference type="SUPFAM" id="SSF47370">
    <property type="entry name" value="Bromodomain"/>
    <property type="match status" value="1"/>
</dbReference>
<dbReference type="InterPro" id="IPR036427">
    <property type="entry name" value="Bromodomain-like_sf"/>
</dbReference>
<dbReference type="CDD" id="cd04301">
    <property type="entry name" value="NAT_SF"/>
    <property type="match status" value="1"/>
</dbReference>
<feature type="compositionally biased region" description="Acidic residues" evidence="8">
    <location>
        <begin position="50"/>
        <end position="64"/>
    </location>
</feature>
<dbReference type="Pfam" id="PF00583">
    <property type="entry name" value="Acetyltransf_1"/>
    <property type="match status" value="1"/>
</dbReference>
<name>A0AAD3HEB0_9STRA</name>
<keyword evidence="4" id="KW-0560">Oxidoreductase</keyword>
<keyword evidence="5 7" id="KW-0408">Iron</keyword>
<dbReference type="InterPro" id="IPR036396">
    <property type="entry name" value="Cyt_P450_sf"/>
</dbReference>
<accession>A0AAD3HEB0</accession>
<dbReference type="EMBL" id="BLLK01000069">
    <property type="protein sequence ID" value="GFH60485.1"/>
    <property type="molecule type" value="Genomic_DNA"/>
</dbReference>
<evidence type="ECO:0000256" key="5">
    <source>
        <dbReference type="ARBA" id="ARBA00023004"/>
    </source>
</evidence>
<evidence type="ECO:0000256" key="4">
    <source>
        <dbReference type="ARBA" id="ARBA00023002"/>
    </source>
</evidence>
<evidence type="ECO:0000256" key="2">
    <source>
        <dbReference type="ARBA" id="ARBA00010617"/>
    </source>
</evidence>
<dbReference type="Pfam" id="PF00067">
    <property type="entry name" value="p450"/>
    <property type="match status" value="1"/>
</dbReference>
<feature type="compositionally biased region" description="Acidic residues" evidence="8">
    <location>
        <begin position="96"/>
        <end position="110"/>
    </location>
</feature>
<dbReference type="PROSITE" id="PS00086">
    <property type="entry name" value="CYTOCHROME_P450"/>
    <property type="match status" value="1"/>
</dbReference>
<evidence type="ECO:0000313" key="10">
    <source>
        <dbReference type="EMBL" id="GFH60485.1"/>
    </source>
</evidence>
<proteinExistence type="inferred from homology"/>
<comment type="similarity">
    <text evidence="2">Belongs to the cytochrome P450 family.</text>
</comment>
<evidence type="ECO:0000259" key="9">
    <source>
        <dbReference type="PROSITE" id="PS51186"/>
    </source>
</evidence>
<dbReference type="InterPro" id="IPR002401">
    <property type="entry name" value="Cyt_P450_E_grp-I"/>
</dbReference>
<reference evidence="10 11" key="1">
    <citation type="journal article" date="2021" name="Sci. Rep.">
        <title>The genome of the diatom Chaetoceros tenuissimus carries an ancient integrated fragment of an extant virus.</title>
        <authorList>
            <person name="Hongo Y."/>
            <person name="Kimura K."/>
            <person name="Takaki Y."/>
            <person name="Yoshida Y."/>
            <person name="Baba S."/>
            <person name="Kobayashi G."/>
            <person name="Nagasaki K."/>
            <person name="Hano T."/>
            <person name="Tomaru Y."/>
        </authorList>
    </citation>
    <scope>NUCLEOTIDE SEQUENCE [LARGE SCALE GENOMIC DNA]</scope>
    <source>
        <strain evidence="10 11">NIES-3715</strain>
    </source>
</reference>
<dbReference type="InterPro" id="IPR000182">
    <property type="entry name" value="GNAT_dom"/>
</dbReference>
<dbReference type="SUPFAM" id="SSF48264">
    <property type="entry name" value="Cytochrome P450"/>
    <property type="match status" value="1"/>
</dbReference>
<dbReference type="AlphaFoldDB" id="A0AAD3HEB0"/>
<dbReference type="PROSITE" id="PS51186">
    <property type="entry name" value="GNAT"/>
    <property type="match status" value="1"/>
</dbReference>
<dbReference type="GO" id="GO:0004497">
    <property type="term" value="F:monooxygenase activity"/>
    <property type="evidence" value="ECO:0007669"/>
    <property type="project" value="InterPro"/>
</dbReference>
<dbReference type="GO" id="GO:0005506">
    <property type="term" value="F:iron ion binding"/>
    <property type="evidence" value="ECO:0007669"/>
    <property type="project" value="InterPro"/>
</dbReference>
<dbReference type="PRINTS" id="PR00463">
    <property type="entry name" value="EP450I"/>
</dbReference>
<dbReference type="Gene3D" id="1.10.630.10">
    <property type="entry name" value="Cytochrome P450"/>
    <property type="match status" value="1"/>
</dbReference>
<dbReference type="InterPro" id="IPR016181">
    <property type="entry name" value="Acyl_CoA_acyltransferase"/>
</dbReference>
<dbReference type="GO" id="GO:0005634">
    <property type="term" value="C:nucleus"/>
    <property type="evidence" value="ECO:0007669"/>
    <property type="project" value="UniProtKB-SubCell"/>
</dbReference>
<organism evidence="10 11">
    <name type="scientific">Chaetoceros tenuissimus</name>
    <dbReference type="NCBI Taxonomy" id="426638"/>
    <lineage>
        <taxon>Eukaryota</taxon>
        <taxon>Sar</taxon>
        <taxon>Stramenopiles</taxon>
        <taxon>Ochrophyta</taxon>
        <taxon>Bacillariophyta</taxon>
        <taxon>Coscinodiscophyceae</taxon>
        <taxon>Chaetocerotophycidae</taxon>
        <taxon>Chaetocerotales</taxon>
        <taxon>Chaetocerotaceae</taxon>
        <taxon>Chaetoceros</taxon>
    </lineage>
</organism>
<comment type="subcellular location">
    <subcellularLocation>
        <location evidence="1">Nucleus</location>
    </subcellularLocation>
</comment>
<evidence type="ECO:0000256" key="1">
    <source>
        <dbReference type="ARBA" id="ARBA00004123"/>
    </source>
</evidence>